<dbReference type="InterPro" id="IPR005135">
    <property type="entry name" value="Endo/exonuclease/phosphatase"/>
</dbReference>
<evidence type="ECO:0000259" key="1">
    <source>
        <dbReference type="Pfam" id="PF03372"/>
    </source>
</evidence>
<protein>
    <recommendedName>
        <fullName evidence="1">Endonuclease/exonuclease/phosphatase domain-containing protein</fullName>
    </recommendedName>
</protein>
<keyword evidence="3" id="KW-1185">Reference proteome</keyword>
<dbReference type="SUPFAM" id="SSF56219">
    <property type="entry name" value="DNase I-like"/>
    <property type="match status" value="1"/>
</dbReference>
<sequence length="376" mass="43263">MLVANDPDIVFLCETKINANKFSSVRSRCKMEGCLAVNANGKSGGLVMMWKESNKVKVQTYSSNHIDSIIKVENDNPIRFTGFYGNAEPNKRQCLWNMLRRVGQSVTEKWIIGGDFNAILDNAKKEGGRRKPSALMEDFREVVDGLSMADLKTDNGWFTWVNNRDGTALVKERLDRFLMSANDVARFPFMETKVIRQSTSDQDAIILDTEGRKSRDRHRDPRICFKYDVCWAKDVEAKKIIKEAWQKGSADIMGKIEMVGKKLGGWQYKKLKQMRTQMGTLQANINKVIDSQGGTYASNKLKALRIKLGKLLDEEEKYWAQRSRIQWLKEGDRNTRFFHVRATNRRKKNNIARLKDMDVSPLSSKYKERAKQGVRN</sequence>
<dbReference type="Gene3D" id="3.60.10.10">
    <property type="entry name" value="Endonuclease/exonuclease/phosphatase"/>
    <property type="match status" value="1"/>
</dbReference>
<dbReference type="PANTHER" id="PTHR33710">
    <property type="entry name" value="BNAC02G09200D PROTEIN"/>
    <property type="match status" value="1"/>
</dbReference>
<organism evidence="2 3">
    <name type="scientific">Gossypium barbadense</name>
    <name type="common">Sea Island cotton</name>
    <name type="synonym">Hibiscus barbadensis</name>
    <dbReference type="NCBI Taxonomy" id="3634"/>
    <lineage>
        <taxon>Eukaryota</taxon>
        <taxon>Viridiplantae</taxon>
        <taxon>Streptophyta</taxon>
        <taxon>Embryophyta</taxon>
        <taxon>Tracheophyta</taxon>
        <taxon>Spermatophyta</taxon>
        <taxon>Magnoliopsida</taxon>
        <taxon>eudicotyledons</taxon>
        <taxon>Gunneridae</taxon>
        <taxon>Pentapetalae</taxon>
        <taxon>rosids</taxon>
        <taxon>malvids</taxon>
        <taxon>Malvales</taxon>
        <taxon>Malvaceae</taxon>
        <taxon>Malvoideae</taxon>
        <taxon>Gossypium</taxon>
    </lineage>
</organism>
<name>A0A5J5NG73_GOSBA</name>
<dbReference type="AlphaFoldDB" id="A0A5J5NG73"/>
<dbReference type="OrthoDB" id="991485at2759"/>
<dbReference type="Pfam" id="PF03372">
    <property type="entry name" value="Exo_endo_phos"/>
    <property type="match status" value="1"/>
</dbReference>
<reference evidence="3" key="1">
    <citation type="journal article" date="2020" name="Nat. Genet.">
        <title>Genomic diversifications of five Gossypium allopolyploid species and their impact on cotton improvement.</title>
        <authorList>
            <person name="Chen Z.J."/>
            <person name="Sreedasyam A."/>
            <person name="Ando A."/>
            <person name="Song Q."/>
            <person name="De Santiago L.M."/>
            <person name="Hulse-Kemp A.M."/>
            <person name="Ding M."/>
            <person name="Ye W."/>
            <person name="Kirkbride R.C."/>
            <person name="Jenkins J."/>
            <person name="Plott C."/>
            <person name="Lovell J."/>
            <person name="Lin Y.M."/>
            <person name="Vaughn R."/>
            <person name="Liu B."/>
            <person name="Simpson S."/>
            <person name="Scheffler B.E."/>
            <person name="Wen L."/>
            <person name="Saski C.A."/>
            <person name="Grover C.E."/>
            <person name="Hu G."/>
            <person name="Conover J.L."/>
            <person name="Carlson J.W."/>
            <person name="Shu S."/>
            <person name="Boston L.B."/>
            <person name="Williams M."/>
            <person name="Peterson D.G."/>
            <person name="McGee K."/>
            <person name="Jones D.C."/>
            <person name="Wendel J.F."/>
            <person name="Stelly D.M."/>
            <person name="Grimwood J."/>
            <person name="Schmutz J."/>
        </authorList>
    </citation>
    <scope>NUCLEOTIDE SEQUENCE [LARGE SCALE GENOMIC DNA]</scope>
    <source>
        <strain evidence="3">cv. 3-79</strain>
    </source>
</reference>
<dbReference type="PANTHER" id="PTHR33710:SF64">
    <property type="entry name" value="ENDONUCLEASE_EXONUCLEASE_PHOSPHATASE DOMAIN-CONTAINING PROTEIN"/>
    <property type="match status" value="1"/>
</dbReference>
<dbReference type="EMBL" id="ML706082">
    <property type="protein sequence ID" value="KAB1671562.1"/>
    <property type="molecule type" value="Genomic_DNA"/>
</dbReference>
<feature type="domain" description="Endonuclease/exonuclease/phosphatase" evidence="1">
    <location>
        <begin position="2"/>
        <end position="186"/>
    </location>
</feature>
<dbReference type="GO" id="GO:0003824">
    <property type="term" value="F:catalytic activity"/>
    <property type="evidence" value="ECO:0007669"/>
    <property type="project" value="InterPro"/>
</dbReference>
<evidence type="ECO:0000313" key="3">
    <source>
        <dbReference type="Proteomes" id="UP000327439"/>
    </source>
</evidence>
<proteinExistence type="predicted"/>
<gene>
    <name evidence="2" type="ORF">ES319_1Z119500v1</name>
</gene>
<dbReference type="InterPro" id="IPR036691">
    <property type="entry name" value="Endo/exonu/phosph_ase_sf"/>
</dbReference>
<dbReference type="Proteomes" id="UP000327439">
    <property type="component" value="Unassembled WGS sequence"/>
</dbReference>
<accession>A0A5J5NG73</accession>
<evidence type="ECO:0000313" key="2">
    <source>
        <dbReference type="EMBL" id="KAB1671562.1"/>
    </source>
</evidence>